<feature type="active site" description="Nucleophile" evidence="6">
    <location>
        <position position="10"/>
    </location>
</feature>
<dbReference type="Gene3D" id="3.40.50.2300">
    <property type="match status" value="1"/>
</dbReference>
<evidence type="ECO:0000313" key="8">
    <source>
        <dbReference type="EMBL" id="GKX54874.1"/>
    </source>
</evidence>
<dbReference type="InterPro" id="IPR050438">
    <property type="entry name" value="LMW_PTPase"/>
</dbReference>
<accession>A0AAV5N171</accession>
<dbReference type="EMBL" id="BRLH01000001">
    <property type="protein sequence ID" value="GKX54874.1"/>
    <property type="molecule type" value="Genomic_DNA"/>
</dbReference>
<dbReference type="GO" id="GO:0004725">
    <property type="term" value="F:protein tyrosine phosphatase activity"/>
    <property type="evidence" value="ECO:0007669"/>
    <property type="project" value="UniProtKB-EC"/>
</dbReference>
<evidence type="ECO:0000256" key="1">
    <source>
        <dbReference type="ARBA" id="ARBA00011063"/>
    </source>
</evidence>
<evidence type="ECO:0000256" key="3">
    <source>
        <dbReference type="ARBA" id="ARBA00022801"/>
    </source>
</evidence>
<dbReference type="PANTHER" id="PTHR11717:SF31">
    <property type="entry name" value="LOW MOLECULAR WEIGHT PROTEIN-TYROSINE-PHOSPHATASE ETP-RELATED"/>
    <property type="match status" value="1"/>
</dbReference>
<keyword evidence="9" id="KW-1185">Reference proteome</keyword>
<feature type="domain" description="Phosphotyrosine protein phosphatase I" evidence="7">
    <location>
        <begin position="4"/>
        <end position="142"/>
    </location>
</feature>
<evidence type="ECO:0000256" key="4">
    <source>
        <dbReference type="ARBA" id="ARBA00022912"/>
    </source>
</evidence>
<dbReference type="EC" id="3.1.3.48" evidence="2"/>
<organism evidence="8 9">
    <name type="scientific">Leminorella grimontii</name>
    <dbReference type="NCBI Taxonomy" id="82981"/>
    <lineage>
        <taxon>Bacteria</taxon>
        <taxon>Pseudomonadati</taxon>
        <taxon>Pseudomonadota</taxon>
        <taxon>Gammaproteobacteria</taxon>
        <taxon>Enterobacterales</taxon>
        <taxon>Budviciaceae</taxon>
        <taxon>Leminorella</taxon>
    </lineage>
</organism>
<protein>
    <recommendedName>
        <fullName evidence="2">protein-tyrosine-phosphatase</fullName>
        <ecNumber evidence="2">3.1.3.48</ecNumber>
    </recommendedName>
</protein>
<dbReference type="InterPro" id="IPR023485">
    <property type="entry name" value="Ptyr_pPase"/>
</dbReference>
<dbReference type="Proteomes" id="UP001058124">
    <property type="component" value="Unassembled WGS sequence"/>
</dbReference>
<dbReference type="PANTHER" id="PTHR11717">
    <property type="entry name" value="LOW MOLECULAR WEIGHT PROTEIN TYROSINE PHOSPHATASE"/>
    <property type="match status" value="1"/>
</dbReference>
<evidence type="ECO:0000259" key="7">
    <source>
        <dbReference type="SMART" id="SM00226"/>
    </source>
</evidence>
<sequence>MTFDSVLVVCTGNVCRSPIGERLLRRRLPGKFIASAGIAAMADFPADPQALSVAQEYGLSLEGHFARQLTPRLIRDYDLILVMERRHIEAISDTAPEARGRTLLFSQWVDKRDIPDPYRRDREAFHYVYRLLDSAGERWSNKLGYRKVDVDYVNRSDHQA</sequence>
<name>A0AAV5N171_9GAMM</name>
<comment type="catalytic activity">
    <reaction evidence="5">
        <text>O-phospho-L-tyrosyl-[protein] + H2O = L-tyrosyl-[protein] + phosphate</text>
        <dbReference type="Rhea" id="RHEA:10684"/>
        <dbReference type="Rhea" id="RHEA-COMP:10136"/>
        <dbReference type="Rhea" id="RHEA-COMP:20101"/>
        <dbReference type="ChEBI" id="CHEBI:15377"/>
        <dbReference type="ChEBI" id="CHEBI:43474"/>
        <dbReference type="ChEBI" id="CHEBI:46858"/>
        <dbReference type="ChEBI" id="CHEBI:61978"/>
        <dbReference type="EC" id="3.1.3.48"/>
    </reaction>
</comment>
<comment type="similarity">
    <text evidence="1">Belongs to the low molecular weight phosphotyrosine protein phosphatase family.</text>
</comment>
<keyword evidence="3" id="KW-0378">Hydrolase</keyword>
<feature type="active site" description="Proton donor" evidence="6">
    <location>
        <position position="116"/>
    </location>
</feature>
<dbReference type="InterPro" id="IPR036196">
    <property type="entry name" value="Ptyr_pPase_sf"/>
</dbReference>
<dbReference type="PRINTS" id="PR00719">
    <property type="entry name" value="LMWPTPASE"/>
</dbReference>
<evidence type="ECO:0000256" key="2">
    <source>
        <dbReference type="ARBA" id="ARBA00013064"/>
    </source>
</evidence>
<gene>
    <name evidence="8" type="ORF">SOASR030_09860</name>
</gene>
<dbReference type="SUPFAM" id="SSF52788">
    <property type="entry name" value="Phosphotyrosine protein phosphatases I"/>
    <property type="match status" value="1"/>
</dbReference>
<dbReference type="RefSeq" id="WP_051155552.1">
    <property type="nucleotide sequence ID" value="NZ_BRLH01000001.1"/>
</dbReference>
<dbReference type="SMART" id="SM00226">
    <property type="entry name" value="LMWPc"/>
    <property type="match status" value="1"/>
</dbReference>
<feature type="active site" evidence="6">
    <location>
        <position position="16"/>
    </location>
</feature>
<dbReference type="FunFam" id="3.40.50.2300:FF:000041">
    <property type="entry name" value="Low molecular weight protein-tyrosine-phosphatase"/>
    <property type="match status" value="1"/>
</dbReference>
<proteinExistence type="inferred from homology"/>
<comment type="caution">
    <text evidence="8">The sequence shown here is derived from an EMBL/GenBank/DDBJ whole genome shotgun (WGS) entry which is preliminary data.</text>
</comment>
<evidence type="ECO:0000313" key="9">
    <source>
        <dbReference type="Proteomes" id="UP001058124"/>
    </source>
</evidence>
<dbReference type="AlphaFoldDB" id="A0AAV5N171"/>
<evidence type="ECO:0000256" key="6">
    <source>
        <dbReference type="PIRSR" id="PIRSR617867-1"/>
    </source>
</evidence>
<dbReference type="InterPro" id="IPR017867">
    <property type="entry name" value="Tyr_phospatase_low_mol_wt"/>
</dbReference>
<dbReference type="CDD" id="cd16343">
    <property type="entry name" value="LMWPTP"/>
    <property type="match status" value="1"/>
</dbReference>
<keyword evidence="4" id="KW-0904">Protein phosphatase</keyword>
<dbReference type="Pfam" id="PF01451">
    <property type="entry name" value="LMWPc"/>
    <property type="match status" value="1"/>
</dbReference>
<evidence type="ECO:0000256" key="5">
    <source>
        <dbReference type="ARBA" id="ARBA00051722"/>
    </source>
</evidence>
<reference evidence="8" key="1">
    <citation type="submission" date="2022-06" db="EMBL/GenBank/DDBJ databases">
        <title>Draft genome sequences of Leminorella grimontii str. JCM5902.</title>
        <authorList>
            <person name="Wakabayashi Y."/>
            <person name="Kojima K."/>
        </authorList>
    </citation>
    <scope>NUCLEOTIDE SEQUENCE</scope>
    <source>
        <strain evidence="8">JCM 5902</strain>
    </source>
</reference>